<dbReference type="AlphaFoldDB" id="A0A5J4ZNW7"/>
<evidence type="ECO:0000313" key="5">
    <source>
        <dbReference type="EMBL" id="KAA8520583.1"/>
    </source>
</evidence>
<dbReference type="PANTHER" id="PTHR31168">
    <property type="entry name" value="OS02G0292800 PROTEIN"/>
    <property type="match status" value="1"/>
</dbReference>
<reference evidence="5 6" key="1">
    <citation type="submission" date="2019-09" db="EMBL/GenBank/DDBJ databases">
        <title>A chromosome-level genome assembly of the Chinese tupelo Nyssa sinensis.</title>
        <authorList>
            <person name="Yang X."/>
            <person name="Kang M."/>
            <person name="Yang Y."/>
            <person name="Xiong H."/>
            <person name="Wang M."/>
            <person name="Zhang Z."/>
            <person name="Wang Z."/>
            <person name="Wu H."/>
            <person name="Ma T."/>
            <person name="Liu J."/>
            <person name="Xi Z."/>
        </authorList>
    </citation>
    <scope>NUCLEOTIDE SEQUENCE [LARGE SCALE GENOMIC DNA]</scope>
    <source>
        <strain evidence="5">J267</strain>
        <tissue evidence="5">Leaf</tissue>
    </source>
</reference>
<feature type="signal peptide" evidence="4">
    <location>
        <begin position="1"/>
        <end position="27"/>
    </location>
</feature>
<dbReference type="InterPro" id="IPR038085">
    <property type="entry name" value="Rnp2-like_sf"/>
</dbReference>
<evidence type="ECO:0000256" key="4">
    <source>
        <dbReference type="SAM" id="SignalP"/>
    </source>
</evidence>
<keyword evidence="6" id="KW-1185">Reference proteome</keyword>
<keyword evidence="4" id="KW-0732">Signal</keyword>
<dbReference type="EMBL" id="CM018049">
    <property type="protein sequence ID" value="KAA8520583.1"/>
    <property type="molecule type" value="Genomic_DNA"/>
</dbReference>
<keyword evidence="2" id="KW-0819">tRNA processing</keyword>
<accession>A0A5J4ZNW7</accession>
<protein>
    <submittedName>
        <fullName evidence="5">Uncharacterized protein</fullName>
    </submittedName>
</protein>
<dbReference type="OrthoDB" id="24745at2759"/>
<evidence type="ECO:0000256" key="3">
    <source>
        <dbReference type="SAM" id="Phobius"/>
    </source>
</evidence>
<proteinExistence type="inferred from homology"/>
<evidence type="ECO:0000313" key="6">
    <source>
        <dbReference type="Proteomes" id="UP000325577"/>
    </source>
</evidence>
<dbReference type="PANTHER" id="PTHR31168:SF1">
    <property type="entry name" value="DUF599 FAMILY PROTEIN"/>
    <property type="match status" value="1"/>
</dbReference>
<keyword evidence="3" id="KW-0472">Membrane</keyword>
<name>A0A5J4ZNW7_9ASTE</name>
<feature type="transmembrane region" description="Helical" evidence="3">
    <location>
        <begin position="43"/>
        <end position="63"/>
    </location>
</feature>
<keyword evidence="3" id="KW-1133">Transmembrane helix</keyword>
<dbReference type="InterPro" id="IPR002759">
    <property type="entry name" value="Pop5/Rpp14/Rnp2-like"/>
</dbReference>
<dbReference type="SUPFAM" id="SSF160350">
    <property type="entry name" value="Rnp2-like"/>
    <property type="match status" value="1"/>
</dbReference>
<dbReference type="Proteomes" id="UP000325577">
    <property type="component" value="Linkage Group LG6"/>
</dbReference>
<feature type="chain" id="PRO_5023886094" evidence="4">
    <location>
        <begin position="28"/>
        <end position="198"/>
    </location>
</feature>
<organism evidence="5 6">
    <name type="scientific">Nyssa sinensis</name>
    <dbReference type="NCBI Taxonomy" id="561372"/>
    <lineage>
        <taxon>Eukaryota</taxon>
        <taxon>Viridiplantae</taxon>
        <taxon>Streptophyta</taxon>
        <taxon>Embryophyta</taxon>
        <taxon>Tracheophyta</taxon>
        <taxon>Spermatophyta</taxon>
        <taxon>Magnoliopsida</taxon>
        <taxon>eudicotyledons</taxon>
        <taxon>Gunneridae</taxon>
        <taxon>Pentapetalae</taxon>
        <taxon>asterids</taxon>
        <taxon>Cornales</taxon>
        <taxon>Nyssaceae</taxon>
        <taxon>Nyssa</taxon>
    </lineage>
</organism>
<dbReference type="GO" id="GO:0001682">
    <property type="term" value="P:tRNA 5'-leader removal"/>
    <property type="evidence" value="ECO:0007669"/>
    <property type="project" value="InterPro"/>
</dbReference>
<evidence type="ECO:0000256" key="1">
    <source>
        <dbReference type="ARBA" id="ARBA00010800"/>
    </source>
</evidence>
<comment type="similarity">
    <text evidence="1">Belongs to the eukaryotic/archaeal RNase P protein component 2 family.</text>
</comment>
<evidence type="ECO:0000256" key="2">
    <source>
        <dbReference type="ARBA" id="ARBA00022694"/>
    </source>
</evidence>
<keyword evidence="3" id="KW-0812">Transmembrane</keyword>
<dbReference type="InterPro" id="IPR006747">
    <property type="entry name" value="DUF599"/>
</dbReference>
<dbReference type="GO" id="GO:0030677">
    <property type="term" value="C:ribonuclease P complex"/>
    <property type="evidence" value="ECO:0007669"/>
    <property type="project" value="InterPro"/>
</dbReference>
<dbReference type="Gene3D" id="3.30.70.3250">
    <property type="entry name" value="Ribonuclease P, Pop5 subunit"/>
    <property type="match status" value="1"/>
</dbReference>
<dbReference type="Pfam" id="PF04654">
    <property type="entry name" value="DUF599"/>
    <property type="match status" value="1"/>
</dbReference>
<dbReference type="Pfam" id="PF01900">
    <property type="entry name" value="RNase_P_Rpp14"/>
    <property type="match status" value="1"/>
</dbReference>
<sequence>MMASTLLASTAIMLSSLIAVLMTNGSGKRSTGFVYGDESQLGFSILVCFLVAFLFDVQSIRYYSYASILINVPVKKMSQRSNHHLTAEYVGTTVNRGSYFCSLVKYVNPITKLCIIRASREEYKKVWSAITLARSVGNHPVLFNLLDLSWSIKAYKNAALKCDEWKFEQYKLVAGACLTDDVNQHMQNYLEKIKILEY</sequence>
<gene>
    <name evidence="5" type="ORF">F0562_014839</name>
</gene>